<dbReference type="Proteomes" id="UP000000269">
    <property type="component" value="Chromosome"/>
</dbReference>
<protein>
    <submittedName>
        <fullName evidence="2">Glycosyl transferase family 2</fullName>
    </submittedName>
</protein>
<feature type="domain" description="Glycosyltransferase 2-like" evidence="1">
    <location>
        <begin position="4"/>
        <end position="147"/>
    </location>
</feature>
<dbReference type="InterPro" id="IPR001173">
    <property type="entry name" value="Glyco_trans_2-like"/>
</dbReference>
<dbReference type="CDD" id="cd02511">
    <property type="entry name" value="Beta4Glucosyltransferase"/>
    <property type="match status" value="1"/>
</dbReference>
<sequence length="357" mass="41923">MKISLCMIVKNEEAVLKRCLDSIEDIVDEIVIVDTGSIDRTKEIAEQYTEKVYDFKWIDDFSAARNFAFSKGTQEYLMWLDADDVVSEGARAELQKLKSHGALPYDVIMMKYDVGFDEHQNVTLSYYRERLFRKSMNFKWVEPVHEVIPPRGNIHYLEASIIHRNEGKKSNDRRNLRIYENELAKNKELSPRGTYYYARELYYNQFYEKAIRYFNKFLNTKRGWVEDCIQACKLLSSCYSQTGDKENQLQILLKSFEYDNPRADICCEIGNVFFDSANYKSAIFWYELASNQKPSAQSHGFVYHDYYGYIPCIQLCLCYYQLGDLEKAIAYNERAGVYKPESAAFLYNKNFFNSSLS</sequence>
<dbReference type="AlphaFoldDB" id="A8MM32"/>
<dbReference type="EMBL" id="CP000853">
    <property type="protein sequence ID" value="ABW18199.1"/>
    <property type="molecule type" value="Genomic_DNA"/>
</dbReference>
<dbReference type="InterPro" id="IPR011990">
    <property type="entry name" value="TPR-like_helical_dom_sf"/>
</dbReference>
<keyword evidence="3" id="KW-1185">Reference proteome</keyword>
<proteinExistence type="predicted"/>
<dbReference type="RefSeq" id="WP_012158513.1">
    <property type="nucleotide sequence ID" value="NC_009922.1"/>
</dbReference>
<dbReference type="GO" id="GO:0016740">
    <property type="term" value="F:transferase activity"/>
    <property type="evidence" value="ECO:0007669"/>
    <property type="project" value="UniProtKB-KW"/>
</dbReference>
<reference evidence="3" key="1">
    <citation type="submission" date="2007-10" db="EMBL/GenBank/DDBJ databases">
        <title>Complete genome of Alkaliphilus oremlandii OhILAs.</title>
        <authorList>
            <person name="Copeland A."/>
            <person name="Lucas S."/>
            <person name="Lapidus A."/>
            <person name="Barry K."/>
            <person name="Detter J.C."/>
            <person name="Glavina del Rio T."/>
            <person name="Hammon N."/>
            <person name="Israni S."/>
            <person name="Dalin E."/>
            <person name="Tice H."/>
            <person name="Pitluck S."/>
            <person name="Chain P."/>
            <person name="Malfatti S."/>
            <person name="Shin M."/>
            <person name="Vergez L."/>
            <person name="Schmutz J."/>
            <person name="Larimer F."/>
            <person name="Land M."/>
            <person name="Hauser L."/>
            <person name="Kyrpides N."/>
            <person name="Mikhailova N."/>
            <person name="Stolz J.F."/>
            <person name="Dawson A."/>
            <person name="Fisher E."/>
            <person name="Crable B."/>
            <person name="Perera E."/>
            <person name="Lisak J."/>
            <person name="Ranganathan M."/>
            <person name="Basu P."/>
            <person name="Richardson P."/>
        </authorList>
    </citation>
    <scope>NUCLEOTIDE SEQUENCE [LARGE SCALE GENOMIC DNA]</scope>
    <source>
        <strain evidence="3">OhILAs</strain>
    </source>
</reference>
<dbReference type="Pfam" id="PF00535">
    <property type="entry name" value="Glycos_transf_2"/>
    <property type="match status" value="1"/>
</dbReference>
<gene>
    <name evidence="2" type="ordered locus">Clos_0639</name>
</gene>
<keyword evidence="2" id="KW-0808">Transferase</keyword>
<dbReference type="SUPFAM" id="SSF81901">
    <property type="entry name" value="HCP-like"/>
    <property type="match status" value="1"/>
</dbReference>
<dbReference type="KEGG" id="aoe:Clos_0639"/>
<dbReference type="eggNOG" id="COG0463">
    <property type="taxonomic scope" value="Bacteria"/>
</dbReference>
<dbReference type="InterPro" id="IPR029044">
    <property type="entry name" value="Nucleotide-diphossugar_trans"/>
</dbReference>
<dbReference type="STRING" id="350688.Clos_0639"/>
<name>A8MM32_ALKOO</name>
<accession>A8MM32</accession>
<dbReference type="PANTHER" id="PTHR43630:SF2">
    <property type="entry name" value="GLYCOSYLTRANSFERASE"/>
    <property type="match status" value="1"/>
</dbReference>
<dbReference type="Gene3D" id="1.25.40.10">
    <property type="entry name" value="Tetratricopeptide repeat domain"/>
    <property type="match status" value="1"/>
</dbReference>
<dbReference type="SUPFAM" id="SSF53448">
    <property type="entry name" value="Nucleotide-diphospho-sugar transferases"/>
    <property type="match status" value="1"/>
</dbReference>
<dbReference type="PANTHER" id="PTHR43630">
    <property type="entry name" value="POLY-BETA-1,6-N-ACETYL-D-GLUCOSAMINE SYNTHASE"/>
    <property type="match status" value="1"/>
</dbReference>
<evidence type="ECO:0000259" key="1">
    <source>
        <dbReference type="Pfam" id="PF00535"/>
    </source>
</evidence>
<dbReference type="HOGENOM" id="CLU_023736_0_0_9"/>
<organism evidence="2 3">
    <name type="scientific">Alkaliphilus oremlandii (strain OhILAs)</name>
    <name type="common">Clostridium oremlandii (strain OhILAs)</name>
    <dbReference type="NCBI Taxonomy" id="350688"/>
    <lineage>
        <taxon>Bacteria</taxon>
        <taxon>Bacillati</taxon>
        <taxon>Bacillota</taxon>
        <taxon>Clostridia</taxon>
        <taxon>Peptostreptococcales</taxon>
        <taxon>Natronincolaceae</taxon>
        <taxon>Alkaliphilus</taxon>
    </lineage>
</organism>
<evidence type="ECO:0000313" key="3">
    <source>
        <dbReference type="Proteomes" id="UP000000269"/>
    </source>
</evidence>
<dbReference type="Gene3D" id="3.90.550.10">
    <property type="entry name" value="Spore Coat Polysaccharide Biosynthesis Protein SpsA, Chain A"/>
    <property type="match status" value="1"/>
</dbReference>
<evidence type="ECO:0000313" key="2">
    <source>
        <dbReference type="EMBL" id="ABW18199.1"/>
    </source>
</evidence>
<dbReference type="CAZy" id="GT2">
    <property type="family name" value="Glycosyltransferase Family 2"/>
</dbReference>